<dbReference type="EMBL" id="FNGS01000002">
    <property type="protein sequence ID" value="SDL54541.1"/>
    <property type="molecule type" value="Genomic_DNA"/>
</dbReference>
<dbReference type="OrthoDB" id="9765957at2"/>
<feature type="chain" id="PRO_5011535266" description="BclA C-terminal domain-containing protein" evidence="1">
    <location>
        <begin position="19"/>
        <end position="222"/>
    </location>
</feature>
<dbReference type="AlphaFoldDB" id="A0A1G9KXV1"/>
<evidence type="ECO:0000313" key="3">
    <source>
        <dbReference type="Proteomes" id="UP000198901"/>
    </source>
</evidence>
<evidence type="ECO:0000313" key="2">
    <source>
        <dbReference type="EMBL" id="SDL54541.1"/>
    </source>
</evidence>
<evidence type="ECO:0000256" key="1">
    <source>
        <dbReference type="SAM" id="SignalP"/>
    </source>
</evidence>
<dbReference type="STRING" id="563176.SAMN04488090_1174"/>
<accession>A0A1G9KXV1</accession>
<evidence type="ECO:0008006" key="4">
    <source>
        <dbReference type="Google" id="ProtNLM"/>
    </source>
</evidence>
<reference evidence="2 3" key="1">
    <citation type="submission" date="2016-10" db="EMBL/GenBank/DDBJ databases">
        <authorList>
            <person name="de Groot N.N."/>
        </authorList>
    </citation>
    <scope>NUCLEOTIDE SEQUENCE [LARGE SCALE GENOMIC DNA]</scope>
    <source>
        <strain evidence="2 3">DSM 21668</strain>
    </source>
</reference>
<feature type="signal peptide" evidence="1">
    <location>
        <begin position="1"/>
        <end position="18"/>
    </location>
</feature>
<sequence length="222" mass="22996">MKNLLTLILLSVSASVSAQVGIGTTTPDASAQLEIISTGKGVLIPRMTEAERPANPATGLLIFQTDGDTGFYYYTGSDWDKLVPKNETKKTTIASNAAGSLTSSLNQPYYPSYSSVDATADFSVSGSSITTEKDGVYVIAYSFTAASWSSPRAVTATLTIDGAPVASTASSNVLSNSQTKYFSGSLTAALSTGNVLSLQIGTLLPISGVGLSNIKVSLIRLD</sequence>
<organism evidence="2 3">
    <name type="scientific">Siphonobacter aquaeclarae</name>
    <dbReference type="NCBI Taxonomy" id="563176"/>
    <lineage>
        <taxon>Bacteria</taxon>
        <taxon>Pseudomonadati</taxon>
        <taxon>Bacteroidota</taxon>
        <taxon>Cytophagia</taxon>
        <taxon>Cytophagales</taxon>
        <taxon>Cytophagaceae</taxon>
        <taxon>Siphonobacter</taxon>
    </lineage>
</organism>
<protein>
    <recommendedName>
        <fullName evidence="4">BclA C-terminal domain-containing protein</fullName>
    </recommendedName>
</protein>
<gene>
    <name evidence="2" type="ORF">SAMN04488090_1174</name>
</gene>
<dbReference type="RefSeq" id="WP_093198988.1">
    <property type="nucleotide sequence ID" value="NZ_FNGS01000002.1"/>
</dbReference>
<dbReference type="Proteomes" id="UP000198901">
    <property type="component" value="Unassembled WGS sequence"/>
</dbReference>
<name>A0A1G9KXV1_9BACT</name>
<keyword evidence="3" id="KW-1185">Reference proteome</keyword>
<proteinExistence type="predicted"/>
<keyword evidence="1" id="KW-0732">Signal</keyword>